<dbReference type="Pfam" id="PF13558">
    <property type="entry name" value="SbcC_Walker_B"/>
    <property type="match status" value="1"/>
</dbReference>
<comment type="caution">
    <text evidence="3">The sequence shown here is derived from an EMBL/GenBank/DDBJ whole genome shotgun (WGS) entry which is preliminary data.</text>
</comment>
<feature type="coiled-coil region" evidence="1">
    <location>
        <begin position="502"/>
        <end position="755"/>
    </location>
</feature>
<name>A0A9D0YP08_AQUAO</name>
<gene>
    <name evidence="3" type="ORF">EYH37_02890</name>
</gene>
<dbReference type="SUPFAM" id="SSF75712">
    <property type="entry name" value="Rad50 coiled-coil Zn hook"/>
    <property type="match status" value="1"/>
</dbReference>
<dbReference type="Proteomes" id="UP000606463">
    <property type="component" value="Unassembled WGS sequence"/>
</dbReference>
<feature type="domain" description="Rad50/SbcC-type AAA" evidence="2">
    <location>
        <begin position="5"/>
        <end position="244"/>
    </location>
</feature>
<dbReference type="Pfam" id="PF13476">
    <property type="entry name" value="AAA_23"/>
    <property type="match status" value="1"/>
</dbReference>
<sequence>MRPLKLVLKGFKPFKNRQEIDFSKLNFFVIRGPTGSGKSSILEAMVFALFGEPTEKLNHDDLVNKNSGGFYLDFTFSVGGKVYRIERLRRLGKGGEARFYVNGVRRAIRSDAIKREIQTLLGVNAKQFKKIFFLPQGRYAEFFQSEPAQRRELIVSLLDLDIYKRLGEGIKEEWEEVSKEIAKIEGELKALEEYTPDQRRRFEEEKQTLQEKKQNLEKLLEDTRKKLNEFKELEKLYRQKEELEKRCKILEGGEYPTLKGKVESLRPLRELLPLLERYRDRSEEVEKLHREKENLIETIKRLKDKLKTVQGELEKLNQSWEGLKNRQREVENLKKLLGVLDSLEPQFRELKKLKGELQTRKERLKDKEEELRKVAKGLKRLEEELLKTSQSLEQLKYSPEREAQVRILLERAKEKGELRAKFQRLKDTLRRLEGEIISLRGEVKKGEEEIKELENLLKGKEREYSIYLLTKDLKEGDPCPICGKPLTDLKIRVGGEINFDEIKKLQEKGEVLRKTLEEEKRKLQALEVKREEVLGLLKETEQKLSQLEEVPSESELEEKLSNLLTQKGKREELEKLLKELEEKKTALASRKASLEGEINSERQALERDKKDLTNRLKEVKQTLRGIYQSFNLKPRKDKNPFLHLKEVLNEKISSFERKKEELLNLLTQKEKEVSRLSTALEDKEKLLHETEEKIASLLKELDILKEEMTQKGWKGEEPYLLLERLKNLPKLEEKLKKLEEQISVVKAQLKELKEKLRGIDPEKLKEIPALEQELTSFEGELSQTLTRLGFVKEKLKEFDQKLKLKARLEEKLNQLRQREALLKTLKEDFRSDRLIDFVVNRAVEEIVTLAGEYLFNLSQRYRFVNRGGEILVLDLFEEVQRSVKTLSGGETFLASLSFALALGDYVGSGGGVESLFIDEGFGTLDKEKLEKIGELFEKLKLSLNKVVGVVTHLEELAEYFDQRIEVIPSAEGSKIRIIL</sequence>
<dbReference type="Gene3D" id="3.40.50.300">
    <property type="entry name" value="P-loop containing nucleotide triphosphate hydrolases"/>
    <property type="match status" value="2"/>
</dbReference>
<feature type="coiled-coil region" evidence="1">
    <location>
        <begin position="791"/>
        <end position="828"/>
    </location>
</feature>
<evidence type="ECO:0000313" key="4">
    <source>
        <dbReference type="Proteomes" id="UP000606463"/>
    </source>
</evidence>
<dbReference type="PANTHER" id="PTHR32114:SF2">
    <property type="entry name" value="ABC TRANSPORTER ABCH.3"/>
    <property type="match status" value="1"/>
</dbReference>
<reference evidence="3" key="1">
    <citation type="journal article" date="2020" name="ISME J.">
        <title>Gammaproteobacteria mediating utilization of methyl-, sulfur- and petroleum organic compounds in deep ocean hydrothermal plumes.</title>
        <authorList>
            <person name="Zhou Z."/>
            <person name="Liu Y."/>
            <person name="Pan J."/>
            <person name="Cron B.R."/>
            <person name="Toner B.M."/>
            <person name="Anantharaman K."/>
            <person name="Breier J.A."/>
            <person name="Dick G.J."/>
            <person name="Li M."/>
        </authorList>
    </citation>
    <scope>NUCLEOTIDE SEQUENCE</scope>
    <source>
        <strain evidence="3">SZUA-1501</strain>
    </source>
</reference>
<protein>
    <recommendedName>
        <fullName evidence="2">Rad50/SbcC-type AAA domain-containing protein</fullName>
    </recommendedName>
</protein>
<accession>A0A9D0YP08</accession>
<evidence type="ECO:0000259" key="2">
    <source>
        <dbReference type="Pfam" id="PF13476"/>
    </source>
</evidence>
<keyword evidence="1" id="KW-0175">Coiled coil</keyword>
<dbReference type="PANTHER" id="PTHR32114">
    <property type="entry name" value="ABC TRANSPORTER ABCH.3"/>
    <property type="match status" value="1"/>
</dbReference>
<organism evidence="3 4">
    <name type="scientific">Aquifex aeolicus</name>
    <dbReference type="NCBI Taxonomy" id="63363"/>
    <lineage>
        <taxon>Bacteria</taxon>
        <taxon>Pseudomonadati</taxon>
        <taxon>Aquificota</taxon>
        <taxon>Aquificia</taxon>
        <taxon>Aquificales</taxon>
        <taxon>Aquificaceae</taxon>
        <taxon>Aquifex</taxon>
    </lineage>
</organism>
<dbReference type="InterPro" id="IPR038729">
    <property type="entry name" value="Rad50/SbcC_AAA"/>
</dbReference>
<feature type="coiled-coil region" evidence="1">
    <location>
        <begin position="174"/>
        <end position="470"/>
    </location>
</feature>
<dbReference type="EMBL" id="DQVE01000030">
    <property type="protein sequence ID" value="HIP98301.1"/>
    <property type="molecule type" value="Genomic_DNA"/>
</dbReference>
<dbReference type="InterPro" id="IPR027417">
    <property type="entry name" value="P-loop_NTPase"/>
</dbReference>
<dbReference type="AlphaFoldDB" id="A0A9D0YP08"/>
<evidence type="ECO:0000313" key="3">
    <source>
        <dbReference type="EMBL" id="HIP98301.1"/>
    </source>
</evidence>
<evidence type="ECO:0000256" key="1">
    <source>
        <dbReference type="SAM" id="Coils"/>
    </source>
</evidence>
<dbReference type="SUPFAM" id="SSF52540">
    <property type="entry name" value="P-loop containing nucleoside triphosphate hydrolases"/>
    <property type="match status" value="2"/>
</dbReference>
<proteinExistence type="predicted"/>